<protein>
    <submittedName>
        <fullName evidence="2">Uncharacterized protein</fullName>
    </submittedName>
</protein>
<dbReference type="Proteomes" id="UP000319801">
    <property type="component" value="Unassembled WGS sequence"/>
</dbReference>
<feature type="signal peptide" evidence="1">
    <location>
        <begin position="1"/>
        <end position="22"/>
    </location>
</feature>
<accession>A0A556TQP8</accession>
<evidence type="ECO:0000313" key="2">
    <source>
        <dbReference type="EMBL" id="TSK38441.1"/>
    </source>
</evidence>
<dbReference type="AlphaFoldDB" id="A0A556TQP8"/>
<dbReference type="EMBL" id="VCAZ01000011">
    <property type="protein sequence ID" value="TSK38441.1"/>
    <property type="molecule type" value="Genomic_DNA"/>
</dbReference>
<comment type="caution">
    <text evidence="2">The sequence shown here is derived from an EMBL/GenBank/DDBJ whole genome shotgun (WGS) entry which is preliminary data.</text>
</comment>
<feature type="chain" id="PRO_5021776667" evidence="1">
    <location>
        <begin position="23"/>
        <end position="74"/>
    </location>
</feature>
<evidence type="ECO:0000313" key="3">
    <source>
        <dbReference type="Proteomes" id="UP000319801"/>
    </source>
</evidence>
<keyword evidence="1" id="KW-0732">Signal</keyword>
<proteinExistence type="predicted"/>
<reference evidence="2 3" key="1">
    <citation type="journal article" date="2019" name="Genome Biol. Evol.">
        <title>Whole-Genome Sequencing of the Giant Devil Catfish, Bagarius yarrelli.</title>
        <authorList>
            <person name="Jiang W."/>
            <person name="Lv Y."/>
            <person name="Cheng L."/>
            <person name="Yang K."/>
            <person name="Chao B."/>
            <person name="Wang X."/>
            <person name="Li Y."/>
            <person name="Pan X."/>
            <person name="You X."/>
            <person name="Zhang Y."/>
            <person name="Yang J."/>
            <person name="Li J."/>
            <person name="Zhang X."/>
            <person name="Liu S."/>
            <person name="Sun C."/>
            <person name="Yang J."/>
            <person name="Shi Q."/>
        </authorList>
    </citation>
    <scope>NUCLEOTIDE SEQUENCE [LARGE SCALE GENOMIC DNA]</scope>
    <source>
        <strain evidence="2">JWS20170419001</strain>
        <tissue evidence="2">Muscle</tissue>
    </source>
</reference>
<sequence>MASRVWTLVVCVALWRNSFAHGAKNNYPRLRLSHKGADTAVAQAFPISQDFIKGQKKDSAQYGARKKKNMGIDF</sequence>
<name>A0A556TQP8_BAGYA</name>
<organism evidence="2 3">
    <name type="scientific">Bagarius yarrelli</name>
    <name type="common">Goonch</name>
    <name type="synonym">Bagrus yarrelli</name>
    <dbReference type="NCBI Taxonomy" id="175774"/>
    <lineage>
        <taxon>Eukaryota</taxon>
        <taxon>Metazoa</taxon>
        <taxon>Chordata</taxon>
        <taxon>Craniata</taxon>
        <taxon>Vertebrata</taxon>
        <taxon>Euteleostomi</taxon>
        <taxon>Actinopterygii</taxon>
        <taxon>Neopterygii</taxon>
        <taxon>Teleostei</taxon>
        <taxon>Ostariophysi</taxon>
        <taxon>Siluriformes</taxon>
        <taxon>Sisoridae</taxon>
        <taxon>Sisorinae</taxon>
        <taxon>Bagarius</taxon>
    </lineage>
</organism>
<gene>
    <name evidence="2" type="ORF">Baya_2857</name>
</gene>
<keyword evidence="3" id="KW-1185">Reference proteome</keyword>
<evidence type="ECO:0000256" key="1">
    <source>
        <dbReference type="SAM" id="SignalP"/>
    </source>
</evidence>